<evidence type="ECO:0000313" key="2">
    <source>
        <dbReference type="Proteomes" id="UP000178344"/>
    </source>
</evidence>
<organism evidence="1 2">
    <name type="scientific">Candidatus Kaiserbacteria bacterium RIFCSPHIGHO2_01_FULL_49_13</name>
    <dbReference type="NCBI Taxonomy" id="1798477"/>
    <lineage>
        <taxon>Bacteria</taxon>
        <taxon>Candidatus Kaiseribacteriota</taxon>
    </lineage>
</organism>
<protein>
    <submittedName>
        <fullName evidence="1">Uncharacterized protein</fullName>
    </submittedName>
</protein>
<evidence type="ECO:0000313" key="1">
    <source>
        <dbReference type="EMBL" id="OGG47307.1"/>
    </source>
</evidence>
<sequence>MLPNSDGSYKVFFGIFLVLFLVIAVLSFKGVSSTVNAAALSEAQIQSIISLLLAFKIDPEIVSNVEASLHGKALDIGPGNIASTTEANEIPPPAPTAATSSLIISVSSASDADTVPVGTVYVLVGSYRFDATASGEDISFSSLKFLYTDNALYDPYNCAIFSGPDEFMTRYKYSFNPDWVHPAGTDNYEFILTTPLVISKGTARTIDIRCNTNTNAIKGTGSFSWGISDIDGKALFTGIGVDSKEPVTPQVIPSVGSIKTFVSKAAQPQGNAAALFMAIYSWFR</sequence>
<gene>
    <name evidence="1" type="ORF">A2671_00610</name>
</gene>
<dbReference type="AlphaFoldDB" id="A0A1F6CE89"/>
<comment type="caution">
    <text evidence="1">The sequence shown here is derived from an EMBL/GenBank/DDBJ whole genome shotgun (WGS) entry which is preliminary data.</text>
</comment>
<dbReference type="EMBL" id="MFKQ01000014">
    <property type="protein sequence ID" value="OGG47307.1"/>
    <property type="molecule type" value="Genomic_DNA"/>
</dbReference>
<dbReference type="Proteomes" id="UP000178344">
    <property type="component" value="Unassembled WGS sequence"/>
</dbReference>
<accession>A0A1F6CE89</accession>
<proteinExistence type="predicted"/>
<reference evidence="1 2" key="1">
    <citation type="journal article" date="2016" name="Nat. Commun.">
        <title>Thousands of microbial genomes shed light on interconnected biogeochemical processes in an aquifer system.</title>
        <authorList>
            <person name="Anantharaman K."/>
            <person name="Brown C.T."/>
            <person name="Hug L.A."/>
            <person name="Sharon I."/>
            <person name="Castelle C.J."/>
            <person name="Probst A.J."/>
            <person name="Thomas B.C."/>
            <person name="Singh A."/>
            <person name="Wilkins M.J."/>
            <person name="Karaoz U."/>
            <person name="Brodie E.L."/>
            <person name="Williams K.H."/>
            <person name="Hubbard S.S."/>
            <person name="Banfield J.F."/>
        </authorList>
    </citation>
    <scope>NUCLEOTIDE SEQUENCE [LARGE SCALE GENOMIC DNA]</scope>
</reference>
<name>A0A1F6CE89_9BACT</name>